<proteinExistence type="predicted"/>
<gene>
    <name evidence="2" type="ORF">METZ01_LOCUS309135</name>
</gene>
<dbReference type="AlphaFoldDB" id="A0A382N9R7"/>
<feature type="transmembrane region" description="Helical" evidence="1">
    <location>
        <begin position="222"/>
        <end position="251"/>
    </location>
</feature>
<feature type="transmembrane region" description="Helical" evidence="1">
    <location>
        <begin position="329"/>
        <end position="353"/>
    </location>
</feature>
<sequence length="361" mass="39679">MREQKYPPGGRFVFLLVLSAFAAFVIPYADRTAPSSASWVFFAITTLMSLAVFVIAMLPWAKNRRKRTSFSGIALFLSGIAFLAAQISRDRVGWFYFLPVILLACFMMYLTRHGFVPNHQRRPVGMLGYILLGLTFLITPVLTIFSIYVVAETRADEVFLLITPAWLLFSGIILKIAGSGGKNLAPIKPLLFSGELSVLFSFPLFAFLAVAENSRGDKEMFYAIAFGSSVIFSLCVLFRGLLGNWLCGLLFGKPEPKISMVDKENTGLPPLIATPVRKPAMFLSNYGGLVVMGGFAMLGLIGFLIGSLVGAGFFEAPIERGLMGIAGAIWAPFALVLSPLSLFGGIFVLCWAIQHTRRYWY</sequence>
<name>A0A382N9R7_9ZZZZ</name>
<accession>A0A382N9R7</accession>
<feature type="transmembrane region" description="Helical" evidence="1">
    <location>
        <begin position="12"/>
        <end position="30"/>
    </location>
</feature>
<dbReference type="EMBL" id="UINC01098061">
    <property type="protein sequence ID" value="SVC56281.1"/>
    <property type="molecule type" value="Genomic_DNA"/>
</dbReference>
<evidence type="ECO:0000256" key="1">
    <source>
        <dbReference type="SAM" id="Phobius"/>
    </source>
</evidence>
<feature type="transmembrane region" description="Helical" evidence="1">
    <location>
        <begin position="190"/>
        <end position="210"/>
    </location>
</feature>
<keyword evidence="1" id="KW-0472">Membrane</keyword>
<feature type="transmembrane region" description="Helical" evidence="1">
    <location>
        <begin position="94"/>
        <end position="115"/>
    </location>
</feature>
<feature type="transmembrane region" description="Helical" evidence="1">
    <location>
        <begin position="157"/>
        <end position="178"/>
    </location>
</feature>
<keyword evidence="1" id="KW-1133">Transmembrane helix</keyword>
<feature type="transmembrane region" description="Helical" evidence="1">
    <location>
        <begin position="127"/>
        <end position="151"/>
    </location>
</feature>
<protein>
    <submittedName>
        <fullName evidence="2">Uncharacterized protein</fullName>
    </submittedName>
</protein>
<feature type="non-terminal residue" evidence="2">
    <location>
        <position position="361"/>
    </location>
</feature>
<reference evidence="2" key="1">
    <citation type="submission" date="2018-05" db="EMBL/GenBank/DDBJ databases">
        <authorList>
            <person name="Lanie J.A."/>
            <person name="Ng W.-L."/>
            <person name="Kazmierczak K.M."/>
            <person name="Andrzejewski T.M."/>
            <person name="Davidsen T.M."/>
            <person name="Wayne K.J."/>
            <person name="Tettelin H."/>
            <person name="Glass J.I."/>
            <person name="Rusch D."/>
            <person name="Podicherti R."/>
            <person name="Tsui H.-C.T."/>
            <person name="Winkler M.E."/>
        </authorList>
    </citation>
    <scope>NUCLEOTIDE SEQUENCE</scope>
</reference>
<feature type="transmembrane region" description="Helical" evidence="1">
    <location>
        <begin position="70"/>
        <end position="88"/>
    </location>
</feature>
<keyword evidence="1" id="KW-0812">Transmembrane</keyword>
<evidence type="ECO:0000313" key="2">
    <source>
        <dbReference type="EMBL" id="SVC56281.1"/>
    </source>
</evidence>
<organism evidence="2">
    <name type="scientific">marine metagenome</name>
    <dbReference type="NCBI Taxonomy" id="408172"/>
    <lineage>
        <taxon>unclassified sequences</taxon>
        <taxon>metagenomes</taxon>
        <taxon>ecological metagenomes</taxon>
    </lineage>
</organism>
<feature type="transmembrane region" description="Helical" evidence="1">
    <location>
        <begin position="36"/>
        <end position="58"/>
    </location>
</feature>
<feature type="transmembrane region" description="Helical" evidence="1">
    <location>
        <begin position="286"/>
        <end position="309"/>
    </location>
</feature>